<sequence length="157" mass="17927">MQNSLDTLSQKDITIQPIKGSDTIPVRHAVLRQGKPIEACYILQDDLSNTYHFGLFYKNQLAGVCTFVADQSPLFKDSNQYRLRAMGVLEEFQGLQFGKLLLTHGVNFLKSKNINKLWFNARIVALNFYKKNGFETIGTQFNIPEVGPHYTMHKSLK</sequence>
<dbReference type="Pfam" id="PF00583">
    <property type="entry name" value="Acetyltransf_1"/>
    <property type="match status" value="1"/>
</dbReference>
<comment type="caution">
    <text evidence="2">The sequence shown here is derived from an EMBL/GenBank/DDBJ whole genome shotgun (WGS) entry which is preliminary data.</text>
</comment>
<evidence type="ECO:0000313" key="2">
    <source>
        <dbReference type="EMBL" id="MBL7560805.1"/>
    </source>
</evidence>
<evidence type="ECO:0000259" key="1">
    <source>
        <dbReference type="PROSITE" id="PS51186"/>
    </source>
</evidence>
<dbReference type="Proteomes" id="UP000605013">
    <property type="component" value="Unassembled WGS sequence"/>
</dbReference>
<dbReference type="Gene3D" id="3.40.630.30">
    <property type="match status" value="1"/>
</dbReference>
<feature type="domain" description="N-acetyltransferase" evidence="1">
    <location>
        <begin position="13"/>
        <end position="157"/>
    </location>
</feature>
<reference evidence="2 3" key="1">
    <citation type="submission" date="2020-12" db="EMBL/GenBank/DDBJ databases">
        <title>Olleya sediminilitoris sp. nov., isolated from a tidal flat.</title>
        <authorList>
            <person name="Park S."/>
            <person name="Yoon J.-H."/>
        </authorList>
    </citation>
    <scope>NUCLEOTIDE SEQUENCE [LARGE SCALE GENOMIC DNA]</scope>
    <source>
        <strain evidence="2 3">YSTF-M6</strain>
    </source>
</reference>
<keyword evidence="3" id="KW-1185">Reference proteome</keyword>
<dbReference type="InterPro" id="IPR000182">
    <property type="entry name" value="GNAT_dom"/>
</dbReference>
<gene>
    <name evidence="2" type="ORF">JAO71_13430</name>
</gene>
<proteinExistence type="predicted"/>
<organism evidence="2 3">
    <name type="scientific">Olleya sediminilitoris</name>
    <dbReference type="NCBI Taxonomy" id="2795739"/>
    <lineage>
        <taxon>Bacteria</taxon>
        <taxon>Pseudomonadati</taxon>
        <taxon>Bacteroidota</taxon>
        <taxon>Flavobacteriia</taxon>
        <taxon>Flavobacteriales</taxon>
        <taxon>Flavobacteriaceae</taxon>
    </lineage>
</organism>
<dbReference type="PROSITE" id="PS51186">
    <property type="entry name" value="GNAT"/>
    <property type="match status" value="1"/>
</dbReference>
<dbReference type="EMBL" id="JAEMEF010000014">
    <property type="protein sequence ID" value="MBL7560805.1"/>
    <property type="molecule type" value="Genomic_DNA"/>
</dbReference>
<name>A0ABS1WNV6_9FLAO</name>
<accession>A0ABS1WNV6</accession>
<protein>
    <submittedName>
        <fullName evidence="2">GNAT family N-acetyltransferase</fullName>
    </submittedName>
</protein>
<dbReference type="RefSeq" id="WP_203001327.1">
    <property type="nucleotide sequence ID" value="NZ_JAEMEF010000014.1"/>
</dbReference>
<dbReference type="InterPro" id="IPR016181">
    <property type="entry name" value="Acyl_CoA_acyltransferase"/>
</dbReference>
<evidence type="ECO:0000313" key="3">
    <source>
        <dbReference type="Proteomes" id="UP000605013"/>
    </source>
</evidence>
<dbReference type="SUPFAM" id="SSF55729">
    <property type="entry name" value="Acyl-CoA N-acyltransferases (Nat)"/>
    <property type="match status" value="1"/>
</dbReference>